<dbReference type="HOGENOM" id="CLU_002498_2_0_1"/>
<reference evidence="1 2" key="1">
    <citation type="submission" date="2014-04" db="EMBL/GenBank/DDBJ databases">
        <authorList>
            <consortium name="DOE Joint Genome Institute"/>
            <person name="Kuo A."/>
            <person name="Kohler A."/>
            <person name="Nagy L.G."/>
            <person name="Floudas D."/>
            <person name="Copeland A."/>
            <person name="Barry K.W."/>
            <person name="Cichocki N."/>
            <person name="Veneault-Fourrey C."/>
            <person name="LaButti K."/>
            <person name="Lindquist E.A."/>
            <person name="Lipzen A."/>
            <person name="Lundell T."/>
            <person name="Morin E."/>
            <person name="Murat C."/>
            <person name="Sun H."/>
            <person name="Tunlid A."/>
            <person name="Henrissat B."/>
            <person name="Grigoriev I.V."/>
            <person name="Hibbett D.S."/>
            <person name="Martin F."/>
            <person name="Nordberg H.P."/>
            <person name="Cantor M.N."/>
            <person name="Hua S.X."/>
        </authorList>
    </citation>
    <scope>NUCLEOTIDE SEQUENCE [LARGE SCALE GENOMIC DNA]</scope>
    <source>
        <strain evidence="1 2">Foug A</strain>
    </source>
</reference>
<organism evidence="1 2">
    <name type="scientific">Scleroderma citrinum Foug A</name>
    <dbReference type="NCBI Taxonomy" id="1036808"/>
    <lineage>
        <taxon>Eukaryota</taxon>
        <taxon>Fungi</taxon>
        <taxon>Dikarya</taxon>
        <taxon>Basidiomycota</taxon>
        <taxon>Agaricomycotina</taxon>
        <taxon>Agaricomycetes</taxon>
        <taxon>Agaricomycetidae</taxon>
        <taxon>Boletales</taxon>
        <taxon>Sclerodermatineae</taxon>
        <taxon>Sclerodermataceae</taxon>
        <taxon>Scleroderma</taxon>
    </lineage>
</organism>
<sequence>MDKSEVALALDRQSTGAPEWDGWKTNVDIKIQVPLCKKCSEGTEKTFTVPDLAYRPLVSVIRAAFTDPVSQWFHLTPFKHIWKSPVTGREQRLYDELYTSDAWNKAHNDLQKQQREDSLERVIAGLMFWSDGTHLAQFGHATAWPVYLFFGNLSKYKCASASSGLCHPVAFIPSVSLCPVDKHTDLLTHCKHELFHAVWKIILDDEFVKAYKNGIVIKCHDGVLRHVFPWIFTYSADYPEKVLIATICDKGLYPCPRCLLPKSSFHRLGSLSDLKRQLSYARTYLREMVCAARHKIYELGNPIKGTNAFAERLTPFGFNIYPVLVMDLMHSFTTGNLSFIAHFSTRNICIATVLILPPPSLPSWWSSSMLT</sequence>
<dbReference type="OrthoDB" id="3208495at2759"/>
<dbReference type="InParanoid" id="A0A0C3A7Z5"/>
<evidence type="ECO:0000313" key="2">
    <source>
        <dbReference type="Proteomes" id="UP000053989"/>
    </source>
</evidence>
<gene>
    <name evidence="1" type="ORF">SCLCIDRAFT_123103</name>
</gene>
<dbReference type="STRING" id="1036808.A0A0C3A7Z5"/>
<name>A0A0C3A7Z5_9AGAM</name>
<reference evidence="2" key="2">
    <citation type="submission" date="2015-01" db="EMBL/GenBank/DDBJ databases">
        <title>Evolutionary Origins and Diversification of the Mycorrhizal Mutualists.</title>
        <authorList>
            <consortium name="DOE Joint Genome Institute"/>
            <consortium name="Mycorrhizal Genomics Consortium"/>
            <person name="Kohler A."/>
            <person name="Kuo A."/>
            <person name="Nagy L.G."/>
            <person name="Floudas D."/>
            <person name="Copeland A."/>
            <person name="Barry K.W."/>
            <person name="Cichocki N."/>
            <person name="Veneault-Fourrey C."/>
            <person name="LaButti K."/>
            <person name="Lindquist E.A."/>
            <person name="Lipzen A."/>
            <person name="Lundell T."/>
            <person name="Morin E."/>
            <person name="Murat C."/>
            <person name="Riley R."/>
            <person name="Ohm R."/>
            <person name="Sun H."/>
            <person name="Tunlid A."/>
            <person name="Henrissat B."/>
            <person name="Grigoriev I.V."/>
            <person name="Hibbett D.S."/>
            <person name="Martin F."/>
        </authorList>
    </citation>
    <scope>NUCLEOTIDE SEQUENCE [LARGE SCALE GENOMIC DNA]</scope>
    <source>
        <strain evidence="2">Foug A</strain>
    </source>
</reference>
<dbReference type="Proteomes" id="UP000053989">
    <property type="component" value="Unassembled WGS sequence"/>
</dbReference>
<dbReference type="InterPro" id="IPR041078">
    <property type="entry name" value="Plavaka"/>
</dbReference>
<keyword evidence="2" id="KW-1185">Reference proteome</keyword>
<dbReference type="Pfam" id="PF18759">
    <property type="entry name" value="Plavaka"/>
    <property type="match status" value="1"/>
</dbReference>
<accession>A0A0C3A7Z5</accession>
<protein>
    <submittedName>
        <fullName evidence="1">Uncharacterized protein</fullName>
    </submittedName>
</protein>
<dbReference type="AlphaFoldDB" id="A0A0C3A7Z5"/>
<dbReference type="EMBL" id="KN822056">
    <property type="protein sequence ID" value="KIM60972.1"/>
    <property type="molecule type" value="Genomic_DNA"/>
</dbReference>
<evidence type="ECO:0000313" key="1">
    <source>
        <dbReference type="EMBL" id="KIM60972.1"/>
    </source>
</evidence>
<proteinExistence type="predicted"/>